<comment type="similarity">
    <text evidence="1">Belongs to the iron-containing alcohol dehydrogenase family.</text>
</comment>
<dbReference type="PANTHER" id="PTHR11496:SF102">
    <property type="entry name" value="ALCOHOL DEHYDROGENASE 4"/>
    <property type="match status" value="1"/>
</dbReference>
<protein>
    <submittedName>
        <fullName evidence="5">Alcohol dehydrogenase</fullName>
    </submittedName>
</protein>
<evidence type="ECO:0000313" key="6">
    <source>
        <dbReference type="Proteomes" id="UP000427769"/>
    </source>
</evidence>
<dbReference type="PANTHER" id="PTHR11496">
    <property type="entry name" value="ALCOHOL DEHYDROGENASE"/>
    <property type="match status" value="1"/>
</dbReference>
<evidence type="ECO:0000313" key="5">
    <source>
        <dbReference type="EMBL" id="BBO76738.1"/>
    </source>
</evidence>
<dbReference type="Gene3D" id="1.20.1090.10">
    <property type="entry name" value="Dehydroquinate synthase-like - alpha domain"/>
    <property type="match status" value="1"/>
</dbReference>
<proteinExistence type="inferred from homology"/>
<name>A0A5K7Z6U8_9BACT</name>
<reference evidence="5 6" key="1">
    <citation type="submission" date="2019-11" db="EMBL/GenBank/DDBJ databases">
        <title>Comparative genomics of hydrocarbon-degrading Desulfosarcina strains.</title>
        <authorList>
            <person name="Watanabe M."/>
            <person name="Kojima H."/>
            <person name="Fukui M."/>
        </authorList>
    </citation>
    <scope>NUCLEOTIDE SEQUENCE [LARGE SCALE GENOMIC DNA]</scope>
    <source>
        <strain evidence="5 6">PP31</strain>
    </source>
</reference>
<dbReference type="RefSeq" id="WP_155305545.1">
    <property type="nucleotide sequence ID" value="NZ_AP021875.1"/>
</dbReference>
<feature type="domain" description="Alcohol dehydrogenase iron-type/glycerol dehydrogenase GldA" evidence="3">
    <location>
        <begin position="12"/>
        <end position="178"/>
    </location>
</feature>
<organism evidence="5 6">
    <name type="scientific">Desulfosarcina widdelii</name>
    <dbReference type="NCBI Taxonomy" id="947919"/>
    <lineage>
        <taxon>Bacteria</taxon>
        <taxon>Pseudomonadati</taxon>
        <taxon>Thermodesulfobacteriota</taxon>
        <taxon>Desulfobacteria</taxon>
        <taxon>Desulfobacterales</taxon>
        <taxon>Desulfosarcinaceae</taxon>
        <taxon>Desulfosarcina</taxon>
    </lineage>
</organism>
<dbReference type="InterPro" id="IPR001670">
    <property type="entry name" value="ADH_Fe/GldA"/>
</dbReference>
<dbReference type="Pfam" id="PF00465">
    <property type="entry name" value="Fe-ADH"/>
    <property type="match status" value="1"/>
</dbReference>
<evidence type="ECO:0000259" key="4">
    <source>
        <dbReference type="Pfam" id="PF25137"/>
    </source>
</evidence>
<keyword evidence="6" id="KW-1185">Reference proteome</keyword>
<feature type="domain" description="Fe-containing alcohol dehydrogenase-like C-terminal" evidence="4">
    <location>
        <begin position="190"/>
        <end position="382"/>
    </location>
</feature>
<evidence type="ECO:0000256" key="2">
    <source>
        <dbReference type="ARBA" id="ARBA00023002"/>
    </source>
</evidence>
<dbReference type="InterPro" id="IPR056798">
    <property type="entry name" value="ADH_Fe_C"/>
</dbReference>
<dbReference type="Pfam" id="PF25137">
    <property type="entry name" value="ADH_Fe_C"/>
    <property type="match status" value="1"/>
</dbReference>
<accession>A0A5K7Z6U8</accession>
<dbReference type="GO" id="GO:0046872">
    <property type="term" value="F:metal ion binding"/>
    <property type="evidence" value="ECO:0007669"/>
    <property type="project" value="InterPro"/>
</dbReference>
<evidence type="ECO:0000256" key="1">
    <source>
        <dbReference type="ARBA" id="ARBA00007358"/>
    </source>
</evidence>
<dbReference type="FunFam" id="3.40.50.1970:FF:000003">
    <property type="entry name" value="Alcohol dehydrogenase, iron-containing"/>
    <property type="match status" value="1"/>
</dbReference>
<dbReference type="FunFam" id="1.20.1090.10:FF:000001">
    <property type="entry name" value="Aldehyde-alcohol dehydrogenase"/>
    <property type="match status" value="1"/>
</dbReference>
<dbReference type="GO" id="GO:0004022">
    <property type="term" value="F:alcohol dehydrogenase (NAD+) activity"/>
    <property type="evidence" value="ECO:0007669"/>
    <property type="project" value="TreeGrafter"/>
</dbReference>
<dbReference type="Proteomes" id="UP000427769">
    <property type="component" value="Chromosome"/>
</dbReference>
<dbReference type="AlphaFoldDB" id="A0A5K7Z6U8"/>
<gene>
    <name evidence="5" type="ORF">DSCW_41550</name>
</gene>
<dbReference type="OrthoDB" id="9778433at2"/>
<evidence type="ECO:0000259" key="3">
    <source>
        <dbReference type="Pfam" id="PF00465"/>
    </source>
</evidence>
<dbReference type="EMBL" id="AP021875">
    <property type="protein sequence ID" value="BBO76738.1"/>
    <property type="molecule type" value="Genomic_DNA"/>
</dbReference>
<keyword evidence="2" id="KW-0560">Oxidoreductase</keyword>
<dbReference type="InterPro" id="IPR039697">
    <property type="entry name" value="Alcohol_dehydrogenase_Fe"/>
</dbReference>
<dbReference type="KEGG" id="dwd:DSCW_41550"/>
<dbReference type="CDD" id="cd08551">
    <property type="entry name" value="Fe-ADH"/>
    <property type="match status" value="1"/>
</dbReference>
<dbReference type="Gene3D" id="3.40.50.1970">
    <property type="match status" value="1"/>
</dbReference>
<sequence>MNETPTYPHFSPGKLFVGPGSSADLAREIPGSFVYLVVTDRGLSQAGMAARLTRILEQAGKRFHVFDAVAADPPIEVVTSALETARQNGCNAVVAIGGGSSLDAAKAVAVGMKHDVSLREYGDGRLVKGPIAPLYAIPTTAGTGSEATRVAVITDAAKKEKMAIRGDHLTPLASALDPDMLVGIPARIAAETGIDALTHAVEAFVSRNANTITDVLALGAIEKIGLHLCRFARDTTDKAAALEMLVASCLAGQAFTNAGLGLVHSIGEVLGSRYHTSHGLSCALYLPATMAFNQPAAPERFARIARALGEDVKDLAPEEAGRRAVVAVEHLFEALRLPRTYNAVGIDFKLTSKMVDDVLPQFSTQCNPRKADADEVAALFNAPMG</sequence>
<dbReference type="SUPFAM" id="SSF56796">
    <property type="entry name" value="Dehydroquinate synthase-like"/>
    <property type="match status" value="1"/>
</dbReference>